<dbReference type="InterPro" id="IPR001214">
    <property type="entry name" value="SET_dom"/>
</dbReference>
<reference evidence="2" key="1">
    <citation type="submission" date="2020-10" db="EMBL/GenBank/DDBJ databases">
        <title>Unveiling of a novel bifunctional photoreceptor, Dualchrome1, isolated from a cosmopolitan green alga.</title>
        <authorList>
            <person name="Suzuki S."/>
            <person name="Kawachi M."/>
        </authorList>
    </citation>
    <scope>NUCLEOTIDE SEQUENCE</scope>
    <source>
        <strain evidence="2">NIES 2893</strain>
    </source>
</reference>
<dbReference type="InterPro" id="IPR046341">
    <property type="entry name" value="SET_dom_sf"/>
</dbReference>
<feature type="domain" description="SET" evidence="1">
    <location>
        <begin position="99"/>
        <end position="221"/>
    </location>
</feature>
<evidence type="ECO:0000259" key="1">
    <source>
        <dbReference type="PROSITE" id="PS50280"/>
    </source>
</evidence>
<comment type="caution">
    <text evidence="2">The sequence shown here is derived from an EMBL/GenBank/DDBJ whole genome shotgun (WGS) entry which is preliminary data.</text>
</comment>
<dbReference type="EMBL" id="BNJQ01000022">
    <property type="protein sequence ID" value="GHP08830.1"/>
    <property type="molecule type" value="Genomic_DNA"/>
</dbReference>
<organism evidence="2 3">
    <name type="scientific">Pycnococcus provasolii</name>
    <dbReference type="NCBI Taxonomy" id="41880"/>
    <lineage>
        <taxon>Eukaryota</taxon>
        <taxon>Viridiplantae</taxon>
        <taxon>Chlorophyta</taxon>
        <taxon>Pseudoscourfieldiophyceae</taxon>
        <taxon>Pseudoscourfieldiales</taxon>
        <taxon>Pycnococcaceae</taxon>
        <taxon>Pycnococcus</taxon>
    </lineage>
</organism>
<dbReference type="SMART" id="SM00317">
    <property type="entry name" value="SET"/>
    <property type="match status" value="1"/>
</dbReference>
<dbReference type="SUPFAM" id="SSF82199">
    <property type="entry name" value="SET domain"/>
    <property type="match status" value="1"/>
</dbReference>
<dbReference type="AlphaFoldDB" id="A0A830HSV5"/>
<evidence type="ECO:0000313" key="3">
    <source>
        <dbReference type="Proteomes" id="UP000660262"/>
    </source>
</evidence>
<dbReference type="Gene3D" id="2.170.270.10">
    <property type="entry name" value="SET domain"/>
    <property type="match status" value="1"/>
</dbReference>
<sequence length="234" mass="25482">MAAAKIWPASIKQHEESSLEVDLMRTRRFDNIASDDSRAAIRTAGISVSGTMVATCLLYLHVVPDEAYAIAAALVAAAASRTAYFTYKATAANLDDVRKYVDVRPTRLKGYGAFAKAPLKKHTYLGDYEGELISNEELAYRNANGLGDYVMTCGAGAAIDGASMAADTSRFTIAHTNHAVGDAANLMRVELPNLQNLQRPRIAFFTSRDVSDGEELQWTYNASYWSAKDDTPVL</sequence>
<dbReference type="OrthoDB" id="5792673at2759"/>
<protein>
    <recommendedName>
        <fullName evidence="1">SET domain-containing protein</fullName>
    </recommendedName>
</protein>
<dbReference type="PROSITE" id="PS50280">
    <property type="entry name" value="SET"/>
    <property type="match status" value="1"/>
</dbReference>
<keyword evidence="3" id="KW-1185">Reference proteome</keyword>
<dbReference type="Pfam" id="PF00856">
    <property type="entry name" value="SET"/>
    <property type="match status" value="1"/>
</dbReference>
<name>A0A830HSV5_9CHLO</name>
<evidence type="ECO:0000313" key="2">
    <source>
        <dbReference type="EMBL" id="GHP08830.1"/>
    </source>
</evidence>
<accession>A0A830HSV5</accession>
<proteinExistence type="predicted"/>
<dbReference type="Proteomes" id="UP000660262">
    <property type="component" value="Unassembled WGS sequence"/>
</dbReference>
<gene>
    <name evidence="2" type="ORF">PPROV_000756700</name>
</gene>